<comment type="caution">
    <text evidence="1">The sequence shown here is derived from an EMBL/GenBank/DDBJ whole genome shotgun (WGS) entry which is preliminary data.</text>
</comment>
<dbReference type="Proteomes" id="UP001244563">
    <property type="component" value="Unassembled WGS sequence"/>
</dbReference>
<dbReference type="EMBL" id="JAUSSW010000015">
    <property type="protein sequence ID" value="MDQ0104290.1"/>
    <property type="molecule type" value="Genomic_DNA"/>
</dbReference>
<protein>
    <submittedName>
        <fullName evidence="1">Uncharacterized protein</fullName>
    </submittedName>
</protein>
<organism evidence="1 2">
    <name type="scientific">Paenarthrobacter nicotinovorans</name>
    <name type="common">Arthrobacter nicotinovorans</name>
    <dbReference type="NCBI Taxonomy" id="29320"/>
    <lineage>
        <taxon>Bacteria</taxon>
        <taxon>Bacillati</taxon>
        <taxon>Actinomycetota</taxon>
        <taxon>Actinomycetes</taxon>
        <taxon>Micrococcales</taxon>
        <taxon>Micrococcaceae</taxon>
        <taxon>Paenarthrobacter</taxon>
    </lineage>
</organism>
<name>A0ABT9TRJ3_PAENI</name>
<evidence type="ECO:0000313" key="1">
    <source>
        <dbReference type="EMBL" id="MDQ0104290.1"/>
    </source>
</evidence>
<sequence>MRPITDAERKVLDLFLSVEFDGVGAFRKQAMHILGVEPDCICGCPSIRFHVDRAKAPAAPEFCLMPTEVEELARLAGVPSSVLCLVDKEGYLASLECVYYDGIVTEWPDTDRCAVILRDTGRKMTSVLLPSGALVRPDDEEDPWASFGEAGLGFTATTRKGWTETYSASGELVSRVRST</sequence>
<keyword evidence="2" id="KW-1185">Reference proteome</keyword>
<proteinExistence type="predicted"/>
<reference evidence="1 2" key="1">
    <citation type="submission" date="2023-07" db="EMBL/GenBank/DDBJ databases">
        <title>Sorghum-associated microbial communities from plants grown in Nebraska, USA.</title>
        <authorList>
            <person name="Schachtman D."/>
        </authorList>
    </citation>
    <scope>NUCLEOTIDE SEQUENCE [LARGE SCALE GENOMIC DNA]</scope>
    <source>
        <strain evidence="1 2">CC523</strain>
    </source>
</reference>
<accession>A0ABT9TRJ3</accession>
<evidence type="ECO:0000313" key="2">
    <source>
        <dbReference type="Proteomes" id="UP001244563"/>
    </source>
</evidence>
<gene>
    <name evidence="1" type="ORF">J2T10_003964</name>
</gene>